<evidence type="ECO:0000259" key="12">
    <source>
        <dbReference type="PROSITE" id="PS50038"/>
    </source>
</evidence>
<organism evidence="16">
    <name type="scientific">Rodentolepis nana</name>
    <name type="common">Dwarf tapeworm</name>
    <name type="synonym">Hymenolepis nana</name>
    <dbReference type="NCBI Taxonomy" id="102285"/>
    <lineage>
        <taxon>Eukaryota</taxon>
        <taxon>Metazoa</taxon>
        <taxon>Spiralia</taxon>
        <taxon>Lophotrochozoa</taxon>
        <taxon>Platyhelminthes</taxon>
        <taxon>Cestoda</taxon>
        <taxon>Eucestoda</taxon>
        <taxon>Cyclophyllidea</taxon>
        <taxon>Hymenolepididae</taxon>
        <taxon>Rodentolepis</taxon>
    </lineage>
</organism>
<dbReference type="InterPro" id="IPR017981">
    <property type="entry name" value="GPCR_2-like_7TM"/>
</dbReference>
<evidence type="ECO:0000256" key="3">
    <source>
        <dbReference type="ARBA" id="ARBA00022473"/>
    </source>
</evidence>
<feature type="transmembrane region" description="Helical" evidence="10">
    <location>
        <begin position="437"/>
        <end position="458"/>
    </location>
</feature>
<keyword evidence="11" id="KW-0732">Signal</keyword>
<dbReference type="EMBL" id="UZAE01000132">
    <property type="protein sequence ID" value="VDN96341.1"/>
    <property type="molecule type" value="Genomic_DNA"/>
</dbReference>
<dbReference type="SUPFAM" id="SSF63501">
    <property type="entry name" value="Frizzled cysteine-rich domain"/>
    <property type="match status" value="1"/>
</dbReference>
<dbReference type="Pfam" id="PF01392">
    <property type="entry name" value="Fz"/>
    <property type="match status" value="1"/>
</dbReference>
<keyword evidence="4 10" id="KW-0812">Transmembrane</keyword>
<keyword evidence="6 10" id="KW-0472">Membrane</keyword>
<keyword evidence="5 10" id="KW-1133">Transmembrane helix</keyword>
<feature type="disulfide bond" evidence="9">
    <location>
        <begin position="65"/>
        <end position="126"/>
    </location>
</feature>
<evidence type="ECO:0000256" key="8">
    <source>
        <dbReference type="ARBA" id="ARBA00023170"/>
    </source>
</evidence>
<dbReference type="AlphaFoldDB" id="A0A0R3T0W0"/>
<feature type="transmembrane region" description="Helical" evidence="10">
    <location>
        <begin position="331"/>
        <end position="348"/>
    </location>
</feature>
<sequence length="736" mass="82613">MLFILAILIALFQSTNGEIVISSNNSLIRVSRQVDPHDPSHWRDIEGLPISEEAVNAGGYATPQCEPITVPVCQGAFYEYTRMPNILNHETQEEAGLEAHQFYPLIQINCSADLRFLMCSIYTPICIEGYAQSLPPCRSVCERARAGCGPIMGYYAFKWPDQMQCDRFPVLNNPEGILCMERNLTDAEKAEFESIQSAREASKSHVTEENKPLSRDYEMSRELEQAARLTVSGENSGTLKTSGAWLNCSCDCRHPFVSIIPGNDSQLAQISTLGFSNCALPCYSIHFQTETDKKFVDFWLWLWSALCAVSTIITMLTFLTDPSRFQYPGQPIIYLSTCYFFVSVGYILRMAVGHENVACTAVQALLNSEENVQKRIFSASILQYSLVGKAVCTTVFIFTYYFGMASSVWWVVLTVTWFLAAGLKWSNEAISKYTQVFHFVAWVLPGVQTGVILMLRAVDGDPVSGLCYVGSTNDNHLIYFLILPLVIYFCFGTFFLLGGFVALCNIRRVIKFQPRVGTDKLEKLMIKLGIFGLLYTVPAIVVIACYIHELRWRRVWQLGVACQCDLRNENDGRPLDIDWNPPTPEYAIFMLKYFMSLIVGITSGFWIWSGKTVEAWKRVCRRGKRMKQSPTMMNTMIEKSNTIWSIPNMQSPTQFPPKTISGRVSAQGSFFALEAEPRPNIFCPMIQASSSGIGGSSIAGSAYANTTSVLEPKTANTNREFAYNGTEFVSPRQGMY</sequence>
<evidence type="ECO:0000256" key="9">
    <source>
        <dbReference type="PROSITE-ProRule" id="PRU00090"/>
    </source>
</evidence>
<dbReference type="InterPro" id="IPR036790">
    <property type="entry name" value="Frizzled_dom_sf"/>
</dbReference>
<evidence type="ECO:0000256" key="11">
    <source>
        <dbReference type="SAM" id="SignalP"/>
    </source>
</evidence>
<comment type="caution">
    <text evidence="9">Lacks conserved residue(s) required for the propagation of feature annotation.</text>
</comment>
<feature type="domain" description="FZ" evidence="12">
    <location>
        <begin position="60"/>
        <end position="182"/>
    </location>
</feature>
<feature type="signal peptide" evidence="11">
    <location>
        <begin position="1"/>
        <end position="17"/>
    </location>
</feature>
<proteinExistence type="inferred from homology"/>
<evidence type="ECO:0000256" key="10">
    <source>
        <dbReference type="SAM" id="Phobius"/>
    </source>
</evidence>
<evidence type="ECO:0000259" key="13">
    <source>
        <dbReference type="PROSITE" id="PS50261"/>
    </source>
</evidence>
<feature type="domain" description="G-protein coupled receptors family 2 profile 2" evidence="13">
    <location>
        <begin position="296"/>
        <end position="615"/>
    </location>
</feature>
<reference evidence="16" key="1">
    <citation type="submission" date="2016-04" db="UniProtKB">
        <authorList>
            <consortium name="WormBaseParasite"/>
        </authorList>
    </citation>
    <scope>IDENTIFICATION</scope>
</reference>
<dbReference type="Pfam" id="PF01534">
    <property type="entry name" value="Frizzled"/>
    <property type="match status" value="1"/>
</dbReference>
<dbReference type="GO" id="GO:0042813">
    <property type="term" value="F:Wnt receptor activity"/>
    <property type="evidence" value="ECO:0007669"/>
    <property type="project" value="TreeGrafter"/>
</dbReference>
<dbReference type="GO" id="GO:0060070">
    <property type="term" value="P:canonical Wnt signaling pathway"/>
    <property type="evidence" value="ECO:0007669"/>
    <property type="project" value="TreeGrafter"/>
</dbReference>
<dbReference type="InterPro" id="IPR015526">
    <property type="entry name" value="Frizzled/SFRP"/>
</dbReference>
<evidence type="ECO:0000256" key="7">
    <source>
        <dbReference type="ARBA" id="ARBA00023157"/>
    </source>
</evidence>
<dbReference type="GO" id="GO:0017147">
    <property type="term" value="F:Wnt-protein binding"/>
    <property type="evidence" value="ECO:0007669"/>
    <property type="project" value="TreeGrafter"/>
</dbReference>
<dbReference type="WBParaSite" id="HNAJ_0000048101-mRNA-1">
    <property type="protein sequence ID" value="HNAJ_0000048101-mRNA-1"/>
    <property type="gene ID" value="HNAJ_0000048101"/>
</dbReference>
<feature type="chain" id="PRO_5043131568" evidence="11">
    <location>
        <begin position="18"/>
        <end position="736"/>
    </location>
</feature>
<dbReference type="PANTHER" id="PTHR11309">
    <property type="entry name" value="FRIZZLED"/>
    <property type="match status" value="1"/>
</dbReference>
<keyword evidence="15" id="KW-1185">Reference proteome</keyword>
<evidence type="ECO:0000256" key="6">
    <source>
        <dbReference type="ARBA" id="ARBA00023136"/>
    </source>
</evidence>
<comment type="subcellular location">
    <subcellularLocation>
        <location evidence="1">Membrane</location>
        <topology evidence="1">Multi-pass membrane protein</topology>
    </subcellularLocation>
</comment>
<feature type="transmembrane region" description="Helical" evidence="10">
    <location>
        <begin position="381"/>
        <end position="402"/>
    </location>
</feature>
<evidence type="ECO:0000256" key="1">
    <source>
        <dbReference type="ARBA" id="ARBA00004141"/>
    </source>
</evidence>
<comment type="similarity">
    <text evidence="2">Belongs to the G-protein coupled receptor Fz/Smo family.</text>
</comment>
<feature type="transmembrane region" description="Helical" evidence="10">
    <location>
        <begin position="586"/>
        <end position="608"/>
    </location>
</feature>
<feature type="disulfide bond" evidence="9">
    <location>
        <begin position="110"/>
        <end position="148"/>
    </location>
</feature>
<feature type="disulfide bond" evidence="9">
    <location>
        <begin position="73"/>
        <end position="119"/>
    </location>
</feature>
<protein>
    <submittedName>
        <fullName evidence="16">Frizzled-8</fullName>
    </submittedName>
</protein>
<feature type="disulfide bond" evidence="9">
    <location>
        <begin position="141"/>
        <end position="165"/>
    </location>
</feature>
<dbReference type="PANTHER" id="PTHR11309:SF126">
    <property type="entry name" value="FRIZZLED-2"/>
    <property type="match status" value="1"/>
</dbReference>
<reference evidence="14 15" key="2">
    <citation type="submission" date="2018-11" db="EMBL/GenBank/DDBJ databases">
        <authorList>
            <consortium name="Pathogen Informatics"/>
        </authorList>
    </citation>
    <scope>NUCLEOTIDE SEQUENCE [LARGE SCALE GENOMIC DNA]</scope>
</reference>
<dbReference type="SMART" id="SM00063">
    <property type="entry name" value="FRI"/>
    <property type="match status" value="1"/>
</dbReference>
<evidence type="ECO:0000313" key="14">
    <source>
        <dbReference type="EMBL" id="VDN96341.1"/>
    </source>
</evidence>
<dbReference type="PRINTS" id="PR00489">
    <property type="entry name" value="FRIZZLED"/>
</dbReference>
<evidence type="ECO:0000313" key="15">
    <source>
        <dbReference type="Proteomes" id="UP000278807"/>
    </source>
</evidence>
<feature type="transmembrane region" description="Helical" evidence="10">
    <location>
        <begin position="298"/>
        <end position="319"/>
    </location>
</feature>
<dbReference type="InterPro" id="IPR020067">
    <property type="entry name" value="Frizzled_dom"/>
</dbReference>
<accession>A0A0R3T0W0</accession>
<keyword evidence="3" id="KW-0217">Developmental protein</keyword>
<feature type="transmembrane region" description="Helical" evidence="10">
    <location>
        <begin position="524"/>
        <end position="547"/>
    </location>
</feature>
<dbReference type="PROSITE" id="PS50038">
    <property type="entry name" value="FZ"/>
    <property type="match status" value="1"/>
</dbReference>
<evidence type="ECO:0000256" key="4">
    <source>
        <dbReference type="ARBA" id="ARBA00022692"/>
    </source>
</evidence>
<dbReference type="Gene3D" id="1.20.1070.10">
    <property type="entry name" value="Rhodopsin 7-helix transmembrane proteins"/>
    <property type="match status" value="1"/>
</dbReference>
<dbReference type="Proteomes" id="UP000278807">
    <property type="component" value="Unassembled WGS sequence"/>
</dbReference>
<evidence type="ECO:0000256" key="2">
    <source>
        <dbReference type="ARBA" id="ARBA00008077"/>
    </source>
</evidence>
<dbReference type="PROSITE" id="PS50261">
    <property type="entry name" value="G_PROTEIN_RECEP_F2_4"/>
    <property type="match status" value="1"/>
</dbReference>
<evidence type="ECO:0000256" key="5">
    <source>
        <dbReference type="ARBA" id="ARBA00022989"/>
    </source>
</evidence>
<name>A0A0R3T0W0_RODNA</name>
<keyword evidence="8" id="KW-0675">Receptor</keyword>
<feature type="transmembrane region" description="Helical" evidence="10">
    <location>
        <begin position="408"/>
        <end position="425"/>
    </location>
</feature>
<dbReference type="GO" id="GO:0005886">
    <property type="term" value="C:plasma membrane"/>
    <property type="evidence" value="ECO:0007669"/>
    <property type="project" value="TreeGrafter"/>
</dbReference>
<dbReference type="OrthoDB" id="10053709at2759"/>
<dbReference type="CDD" id="cd15035">
    <property type="entry name" value="7tmF_FZD5_FZD8-like"/>
    <property type="match status" value="1"/>
</dbReference>
<dbReference type="STRING" id="102285.A0A0R3T0W0"/>
<keyword evidence="7 9" id="KW-1015">Disulfide bond</keyword>
<dbReference type="InterPro" id="IPR000539">
    <property type="entry name" value="Frizzled/Smoothened_7TM"/>
</dbReference>
<dbReference type="SMART" id="SM01330">
    <property type="entry name" value="Frizzled"/>
    <property type="match status" value="1"/>
</dbReference>
<dbReference type="GO" id="GO:0035567">
    <property type="term" value="P:non-canonical Wnt signaling pathway"/>
    <property type="evidence" value="ECO:0007669"/>
    <property type="project" value="TreeGrafter"/>
</dbReference>
<feature type="transmembrane region" description="Helical" evidence="10">
    <location>
        <begin position="478"/>
        <end position="503"/>
    </location>
</feature>
<gene>
    <name evidence="14" type="ORF">HNAJ_LOCUS482</name>
</gene>
<evidence type="ECO:0000313" key="16">
    <source>
        <dbReference type="WBParaSite" id="HNAJ_0000048101-mRNA-1"/>
    </source>
</evidence>
<dbReference type="Gene3D" id="1.10.2000.10">
    <property type="entry name" value="Frizzled cysteine-rich domain"/>
    <property type="match status" value="1"/>
</dbReference>